<evidence type="ECO:0000313" key="3">
    <source>
        <dbReference type="Proteomes" id="UP000268162"/>
    </source>
</evidence>
<feature type="compositionally biased region" description="Basic and acidic residues" evidence="1">
    <location>
        <begin position="125"/>
        <end position="138"/>
    </location>
</feature>
<dbReference type="Proteomes" id="UP000268162">
    <property type="component" value="Unassembled WGS sequence"/>
</dbReference>
<reference evidence="3" key="1">
    <citation type="journal article" date="2018" name="Nat. Microbiol.">
        <title>Leveraging single-cell genomics to expand the fungal tree of life.</title>
        <authorList>
            <person name="Ahrendt S.R."/>
            <person name="Quandt C.A."/>
            <person name="Ciobanu D."/>
            <person name="Clum A."/>
            <person name="Salamov A."/>
            <person name="Andreopoulos B."/>
            <person name="Cheng J.F."/>
            <person name="Woyke T."/>
            <person name="Pelin A."/>
            <person name="Henrissat B."/>
            <person name="Reynolds N.K."/>
            <person name="Benny G.L."/>
            <person name="Smith M.E."/>
            <person name="James T.Y."/>
            <person name="Grigoriev I.V."/>
        </authorList>
    </citation>
    <scope>NUCLEOTIDE SEQUENCE [LARGE SCALE GENOMIC DNA]</scope>
    <source>
        <strain evidence="3">RSA 468</strain>
    </source>
</reference>
<sequence length="203" mass="23079">MTLVPNTSVVSAESESAQLHRTLPHQTYRLVCNPYGKDIVLTGRNGVLVLDGTKSWRAPDLKRDWRRSHHYHRHYHSSIAPEQSLQPHQALTLRWSPTTPTSKPVGERNQRLGPGAYYYQPPRCHAQDDSGNHSDHHPTTTTNEAGDHSHDSATEDPTAPARRPRPSNIAAHQYPTHVRFEAYSIPWQIPELIWHPFPTHNAL</sequence>
<dbReference type="AlphaFoldDB" id="A0A4P9ZKU9"/>
<organism evidence="2 3">
    <name type="scientific">Dimargaris cristalligena</name>
    <dbReference type="NCBI Taxonomy" id="215637"/>
    <lineage>
        <taxon>Eukaryota</taxon>
        <taxon>Fungi</taxon>
        <taxon>Fungi incertae sedis</taxon>
        <taxon>Zoopagomycota</taxon>
        <taxon>Kickxellomycotina</taxon>
        <taxon>Dimargaritomycetes</taxon>
        <taxon>Dimargaritales</taxon>
        <taxon>Dimargaritaceae</taxon>
        <taxon>Dimargaris</taxon>
    </lineage>
</organism>
<accession>A0A4P9ZKU9</accession>
<gene>
    <name evidence="2" type="ORF">BJ085DRAFT_39630</name>
</gene>
<name>A0A4P9ZKU9_9FUNG</name>
<proteinExistence type="predicted"/>
<evidence type="ECO:0000313" key="2">
    <source>
        <dbReference type="EMBL" id="RKP33894.1"/>
    </source>
</evidence>
<dbReference type="EMBL" id="ML003483">
    <property type="protein sequence ID" value="RKP33894.1"/>
    <property type="molecule type" value="Genomic_DNA"/>
</dbReference>
<feature type="non-terminal residue" evidence="2">
    <location>
        <position position="203"/>
    </location>
</feature>
<keyword evidence="3" id="KW-1185">Reference proteome</keyword>
<evidence type="ECO:0000256" key="1">
    <source>
        <dbReference type="SAM" id="MobiDB-lite"/>
    </source>
</evidence>
<protein>
    <submittedName>
        <fullName evidence="2">Uncharacterized protein</fullName>
    </submittedName>
</protein>
<feature type="region of interest" description="Disordered" evidence="1">
    <location>
        <begin position="95"/>
        <end position="173"/>
    </location>
</feature>